<dbReference type="InterPro" id="IPR021215">
    <property type="entry name" value="DUF2752"/>
</dbReference>
<evidence type="ECO:0000313" key="3">
    <source>
        <dbReference type="Proteomes" id="UP000465360"/>
    </source>
</evidence>
<dbReference type="EMBL" id="BLKZ01000001">
    <property type="protein sequence ID" value="GFG90326.1"/>
    <property type="molecule type" value="Genomic_DNA"/>
</dbReference>
<gene>
    <name evidence="2" type="ORF">MBOU_23680</name>
</gene>
<keyword evidence="3" id="KW-1185">Reference proteome</keyword>
<keyword evidence="1" id="KW-0812">Transmembrane</keyword>
<reference evidence="2 3" key="1">
    <citation type="journal article" date="2019" name="Emerg. Microbes Infect.">
        <title>Comprehensive subspecies identification of 175 nontuberculous mycobacteria species based on 7547 genomic profiles.</title>
        <authorList>
            <person name="Matsumoto Y."/>
            <person name="Kinjo T."/>
            <person name="Motooka D."/>
            <person name="Nabeya D."/>
            <person name="Jung N."/>
            <person name="Uechi K."/>
            <person name="Horii T."/>
            <person name="Iida T."/>
            <person name="Fujita J."/>
            <person name="Nakamura S."/>
        </authorList>
    </citation>
    <scope>NUCLEOTIDE SEQUENCE [LARGE SCALE GENOMIC DNA]</scope>
    <source>
        <strain evidence="2 3">JCM 30725</strain>
    </source>
</reference>
<keyword evidence="1" id="KW-0472">Membrane</keyword>
<accession>A0A7I9YNR9</accession>
<evidence type="ECO:0008006" key="4">
    <source>
        <dbReference type="Google" id="ProtNLM"/>
    </source>
</evidence>
<organism evidence="2 3">
    <name type="scientific">Mycobacterium bourgelatii</name>
    <dbReference type="NCBI Taxonomy" id="1273442"/>
    <lineage>
        <taxon>Bacteria</taxon>
        <taxon>Bacillati</taxon>
        <taxon>Actinomycetota</taxon>
        <taxon>Actinomycetes</taxon>
        <taxon>Mycobacteriales</taxon>
        <taxon>Mycobacteriaceae</taxon>
        <taxon>Mycobacterium</taxon>
    </lineage>
</organism>
<protein>
    <recommendedName>
        <fullName evidence="4">DUF2752 domain-containing protein</fullName>
    </recommendedName>
</protein>
<dbReference type="Pfam" id="PF10825">
    <property type="entry name" value="DUF2752"/>
    <property type="match status" value="1"/>
</dbReference>
<name>A0A7I9YNR9_MYCBU</name>
<dbReference type="AlphaFoldDB" id="A0A7I9YNR9"/>
<keyword evidence="1" id="KW-1133">Transmembrane helix</keyword>
<feature type="transmembrane region" description="Helical" evidence="1">
    <location>
        <begin position="84"/>
        <end position="102"/>
    </location>
</feature>
<evidence type="ECO:0000313" key="2">
    <source>
        <dbReference type="EMBL" id="GFG90326.1"/>
    </source>
</evidence>
<comment type="caution">
    <text evidence="2">The sequence shown here is derived from an EMBL/GenBank/DDBJ whole genome shotgun (WGS) entry which is preliminary data.</text>
</comment>
<feature type="transmembrane region" description="Helical" evidence="1">
    <location>
        <begin position="52"/>
        <end position="75"/>
    </location>
</feature>
<evidence type="ECO:0000256" key="1">
    <source>
        <dbReference type="SAM" id="Phobius"/>
    </source>
</evidence>
<sequence>MLLIPALVYIGLADPHNARSVYPLCPFKVLTGWDCMACGGLRMVHDLLHGDLVAAFNDNAFLLIAMPLAAVWFLVRRHRGQTSLWLPATITVVVVSGAWMVVRNLPGFPLVPTVLSG</sequence>
<dbReference type="Proteomes" id="UP000465360">
    <property type="component" value="Unassembled WGS sequence"/>
</dbReference>
<proteinExistence type="predicted"/>